<dbReference type="EMBL" id="JAUSWG010000016">
    <property type="protein sequence ID" value="MDQ0557955.1"/>
    <property type="molecule type" value="Genomic_DNA"/>
</dbReference>
<keyword evidence="2" id="KW-1185">Reference proteome</keyword>
<dbReference type="Proteomes" id="UP001232584">
    <property type="component" value="Unassembled WGS sequence"/>
</dbReference>
<name>A0ABU0N493_9FIRM</name>
<reference evidence="1 2" key="1">
    <citation type="submission" date="2023-07" db="EMBL/GenBank/DDBJ databases">
        <title>Genomic Encyclopedia of Type Strains, Phase IV (KMG-IV): sequencing the most valuable type-strain genomes for metagenomic binning, comparative biology and taxonomic classification.</title>
        <authorList>
            <person name="Goeker M."/>
        </authorList>
    </citation>
    <scope>NUCLEOTIDE SEQUENCE [LARGE SCALE GENOMIC DNA]</scope>
    <source>
        <strain evidence="1 2">DSM 15049</strain>
    </source>
</reference>
<evidence type="ECO:0000313" key="2">
    <source>
        <dbReference type="Proteomes" id="UP001232584"/>
    </source>
</evidence>
<organism evidence="1 2">
    <name type="scientific">Paraclostridium ghonii</name>
    <dbReference type="NCBI Taxonomy" id="29358"/>
    <lineage>
        <taxon>Bacteria</taxon>
        <taxon>Bacillati</taxon>
        <taxon>Bacillota</taxon>
        <taxon>Clostridia</taxon>
        <taxon>Peptostreptococcales</taxon>
        <taxon>Peptostreptococcaceae</taxon>
        <taxon>Paraclostridium</taxon>
    </lineage>
</organism>
<gene>
    <name evidence="1" type="ORF">QOZ92_003090</name>
</gene>
<protein>
    <submittedName>
        <fullName evidence="1">Uncharacterized protein</fullName>
    </submittedName>
</protein>
<dbReference type="InterPro" id="IPR020968">
    <property type="entry name" value="Bacteriocin_II_aureocin-like"/>
</dbReference>
<accession>A0ABU0N493</accession>
<evidence type="ECO:0000313" key="1">
    <source>
        <dbReference type="EMBL" id="MDQ0557955.1"/>
    </source>
</evidence>
<dbReference type="Pfam" id="PF11758">
    <property type="entry name" value="Bacteriocin_IIi"/>
    <property type="match status" value="1"/>
</dbReference>
<comment type="caution">
    <text evidence="1">The sequence shown here is derived from an EMBL/GenBank/DDBJ whole genome shotgun (WGS) entry which is preliminary data.</text>
</comment>
<proteinExistence type="predicted"/>
<dbReference type="RefSeq" id="WP_307509768.1">
    <property type="nucleotide sequence ID" value="NZ_BAAACE010000001.1"/>
</dbReference>
<sequence length="43" mass="5154">MWTAILDFVWNYGWKAVSWAWANRDMLLSLGVEVFDFIRKIFG</sequence>